<evidence type="ECO:0000313" key="14">
    <source>
        <dbReference type="Proteomes" id="UP000217838"/>
    </source>
</evidence>
<evidence type="ECO:0000256" key="9">
    <source>
        <dbReference type="NCBIfam" id="TIGR01434"/>
    </source>
</evidence>
<name>A0A2A4YNE9_UNCAE</name>
<dbReference type="SUPFAM" id="SSF55931">
    <property type="entry name" value="Glutamine synthetase/guanido kinase"/>
    <property type="match status" value="1"/>
</dbReference>
<evidence type="ECO:0000256" key="11">
    <source>
        <dbReference type="RuleBase" id="RU003544"/>
    </source>
</evidence>
<dbReference type="InterPro" id="IPR014746">
    <property type="entry name" value="Gln_synth/guanido_kin_cat_dom"/>
</dbReference>
<dbReference type="Pfam" id="PF04262">
    <property type="entry name" value="Glu_cys_ligase"/>
    <property type="match status" value="1"/>
</dbReference>
<evidence type="ECO:0000256" key="8">
    <source>
        <dbReference type="ARBA" id="ARBA00048819"/>
    </source>
</evidence>
<dbReference type="GO" id="GO:0005829">
    <property type="term" value="C:cytosol"/>
    <property type="evidence" value="ECO:0007669"/>
    <property type="project" value="TreeGrafter"/>
</dbReference>
<dbReference type="GO" id="GO:0046872">
    <property type="term" value="F:metal ion binding"/>
    <property type="evidence" value="ECO:0007669"/>
    <property type="project" value="InterPro"/>
</dbReference>
<comment type="caution">
    <text evidence="13">The sequence shown here is derived from an EMBL/GenBank/DDBJ whole genome shotgun (WGS) entry which is preliminary data.</text>
</comment>
<keyword evidence="5 10" id="KW-0547">Nucleotide-binding</keyword>
<dbReference type="PANTHER" id="PTHR38761">
    <property type="entry name" value="GLUTAMATE--CYSTEINE LIGASE"/>
    <property type="match status" value="1"/>
</dbReference>
<comment type="similarity">
    <text evidence="11">Belongs to the glutamate--cysteine ligase type 1 family.</text>
</comment>
<keyword evidence="6 10" id="KW-0067">ATP-binding</keyword>
<dbReference type="NCBIfam" id="TIGR01434">
    <property type="entry name" value="glu_cys_ligase"/>
    <property type="match status" value="1"/>
</dbReference>
<dbReference type="GO" id="GO:0004357">
    <property type="term" value="F:glutamate-cysteine ligase activity"/>
    <property type="evidence" value="ECO:0007669"/>
    <property type="project" value="UniProtKB-UniRule"/>
</dbReference>
<dbReference type="SUPFAM" id="SSF56059">
    <property type="entry name" value="Glutathione synthetase ATP-binding domain-like"/>
    <property type="match status" value="1"/>
</dbReference>
<dbReference type="UniPathway" id="UPA00142">
    <property type="reaction ID" value="UER00209"/>
</dbReference>
<keyword evidence="7" id="KW-0511">Multifunctional enzyme</keyword>
<feature type="unsure residue" description="D or N" evidence="13">
    <location>
        <position position="744"/>
    </location>
</feature>
<comment type="pathway">
    <text evidence="1">Sulfur metabolism; glutathione biosynthesis; glutathione from L-cysteine and L-glutamate: step 1/2.</text>
</comment>
<accession>A0A2A4YNE9</accession>
<dbReference type="InterPro" id="IPR007370">
    <property type="entry name" value="Glu_cys_ligase"/>
</dbReference>
<keyword evidence="4 11" id="KW-0317">Glutathione biosynthesis</keyword>
<dbReference type="Gene3D" id="3.30.1490.20">
    <property type="entry name" value="ATP-grasp fold, A domain"/>
    <property type="match status" value="1"/>
</dbReference>
<dbReference type="Gene3D" id="3.30.590.20">
    <property type="match status" value="1"/>
</dbReference>
<dbReference type="InterPro" id="IPR011761">
    <property type="entry name" value="ATP-grasp"/>
</dbReference>
<feature type="domain" description="ATP-grasp" evidence="12">
    <location>
        <begin position="580"/>
        <end position="828"/>
    </location>
</feature>
<sequence>MTNRFKLLMDFFCKNADRKLLQKYKIGLERETLRTDASGVLSQKPHPISLGSALKNSYISTDFSESQVEIITPTFSSIKEIDAFLNNLHAFLAKSVKNEHLWPLSMPCRLPKKSEIPIAYYGTSDSGMEKVYYRRGLVERYGINMQLISGIHYNFSFSHEVFEALHSKLKSKESMSRFISDQYFHITRNYLHYGWIITYLFGSSPLADKSYFSNKIPKGFKKLDNDTYCLMDATSLRMSAYGYYNKTKCQHTVSLDNLDDYIKDLEFAINVPCRTFEKLGLFDKSGKRIQLSTHLMQIPSEHYTRIRPKPLPIMNETSIEALKRGGVSYLEIRSIDIDPADPVGITKEKILFVHLFLIFCLFKESQSIKDKSTQKMFLKNQDLVGISGNKEDLILCDFEKKKKIKTWMHEILEEMLKVTDVLDQALQNPYKECIMNQIEKVEGKRITPSKQLIENVKNEGFLPYGLRVAKEHKKWLLEQESGKNISAFFTNEAQESFDKQKKLEEYENFHLKGYEDMELSTQVLLRECFKRGVSFEILDREQNIVRLYNKNKQEIVKQATITRFDSFLSYHLMENKSITKKLLMKEGFDVPRGFKISHHDDAMDALAKMRNLPLVIKPTSTNYGLGISFVNASNPSEVNKALANAFSYGFSILIEEEIKGDEYRVLIIDSKPIAILRRDPANITADGKHSIKELVAIKNKDPKNHKTPKDYIKLEEIELALLKKNGLSPTSILRRGQKIFLRRDSNISTGGDSVDVTENFPKYFKKIAVKATKTLGTHICGVDMIIPNLRGKKYSIIEMNYNPNLAMHYYPYKGKRREVGKAMLDFLKL</sequence>
<dbReference type="PANTHER" id="PTHR38761:SF1">
    <property type="entry name" value="GLUTAMATE--CYSTEINE LIGASE"/>
    <property type="match status" value="1"/>
</dbReference>
<dbReference type="InterPro" id="IPR006334">
    <property type="entry name" value="Glut_cys_ligase"/>
</dbReference>
<evidence type="ECO:0000259" key="12">
    <source>
        <dbReference type="PROSITE" id="PS50975"/>
    </source>
</evidence>
<reference evidence="14" key="1">
    <citation type="submission" date="2017-08" db="EMBL/GenBank/DDBJ databases">
        <title>A dynamic microbial community with high functional redundancy inhabits the cold, oxic subseafloor aquifer.</title>
        <authorList>
            <person name="Tully B.J."/>
            <person name="Wheat C.G."/>
            <person name="Glazer B.T."/>
            <person name="Huber J.A."/>
        </authorList>
    </citation>
    <scope>NUCLEOTIDE SEQUENCE [LARGE SCALE GENOMIC DNA]</scope>
</reference>
<dbReference type="Gene3D" id="3.30.470.20">
    <property type="entry name" value="ATP-grasp fold, B domain"/>
    <property type="match status" value="2"/>
</dbReference>
<dbReference type="InterPro" id="IPR011095">
    <property type="entry name" value="Dala_Dala_lig_C"/>
</dbReference>
<evidence type="ECO:0000256" key="5">
    <source>
        <dbReference type="ARBA" id="ARBA00022741"/>
    </source>
</evidence>
<proteinExistence type="inferred from homology"/>
<evidence type="ECO:0000313" key="13">
    <source>
        <dbReference type="EMBL" id="PCI96009.1"/>
    </source>
</evidence>
<dbReference type="InterPro" id="IPR013815">
    <property type="entry name" value="ATP_grasp_subdomain_1"/>
</dbReference>
<dbReference type="InterPro" id="IPR040657">
    <property type="entry name" value="GshAB_ATP-grasp"/>
</dbReference>
<dbReference type="GO" id="GO:0006750">
    <property type="term" value="P:glutathione biosynthetic process"/>
    <property type="evidence" value="ECO:0007669"/>
    <property type="project" value="UniProtKB-UniRule"/>
</dbReference>
<evidence type="ECO:0000256" key="7">
    <source>
        <dbReference type="ARBA" id="ARBA00023268"/>
    </source>
</evidence>
<evidence type="ECO:0000256" key="1">
    <source>
        <dbReference type="ARBA" id="ARBA00005006"/>
    </source>
</evidence>
<dbReference type="Proteomes" id="UP000217838">
    <property type="component" value="Unassembled WGS sequence"/>
</dbReference>
<dbReference type="GO" id="GO:0008716">
    <property type="term" value="F:D-alanine-D-alanine ligase activity"/>
    <property type="evidence" value="ECO:0007669"/>
    <property type="project" value="InterPro"/>
</dbReference>
<evidence type="ECO:0000256" key="10">
    <source>
        <dbReference type="PROSITE-ProRule" id="PRU00409"/>
    </source>
</evidence>
<evidence type="ECO:0000256" key="6">
    <source>
        <dbReference type="ARBA" id="ARBA00022840"/>
    </source>
</evidence>
<evidence type="ECO:0000256" key="2">
    <source>
        <dbReference type="ARBA" id="ARBA00012220"/>
    </source>
</evidence>
<protein>
    <recommendedName>
        <fullName evidence="2 9">Glutamate--cysteine ligase</fullName>
        <ecNumber evidence="2 9">6.3.2.2</ecNumber>
    </recommendedName>
</protein>
<dbReference type="EC" id="6.3.2.2" evidence="2 9"/>
<dbReference type="EMBL" id="NVUU01000004">
    <property type="protein sequence ID" value="PCI96009.1"/>
    <property type="molecule type" value="Genomic_DNA"/>
</dbReference>
<comment type="catalytic activity">
    <reaction evidence="8">
        <text>L-cysteine + L-glutamate + ATP = gamma-L-glutamyl-L-cysteine + ADP + phosphate + H(+)</text>
        <dbReference type="Rhea" id="RHEA:13285"/>
        <dbReference type="ChEBI" id="CHEBI:15378"/>
        <dbReference type="ChEBI" id="CHEBI:29985"/>
        <dbReference type="ChEBI" id="CHEBI:30616"/>
        <dbReference type="ChEBI" id="CHEBI:35235"/>
        <dbReference type="ChEBI" id="CHEBI:43474"/>
        <dbReference type="ChEBI" id="CHEBI:58173"/>
        <dbReference type="ChEBI" id="CHEBI:456216"/>
        <dbReference type="EC" id="6.3.2.2"/>
    </reaction>
</comment>
<organism evidence="13 14">
    <name type="scientific">Aerophobetes bacterium</name>
    <dbReference type="NCBI Taxonomy" id="2030807"/>
    <lineage>
        <taxon>Bacteria</taxon>
        <taxon>Candidatus Aerophobota</taxon>
    </lineage>
</organism>
<evidence type="ECO:0000256" key="3">
    <source>
        <dbReference type="ARBA" id="ARBA00022598"/>
    </source>
</evidence>
<dbReference type="Pfam" id="PF18419">
    <property type="entry name" value="ATP-grasp_6"/>
    <property type="match status" value="1"/>
</dbReference>
<dbReference type="AlphaFoldDB" id="A0A2A4YNE9"/>
<dbReference type="Pfam" id="PF07478">
    <property type="entry name" value="Dala_Dala_lig_C"/>
    <property type="match status" value="1"/>
</dbReference>
<evidence type="ECO:0000256" key="4">
    <source>
        <dbReference type="ARBA" id="ARBA00022684"/>
    </source>
</evidence>
<dbReference type="PROSITE" id="PS50975">
    <property type="entry name" value="ATP_GRASP"/>
    <property type="match status" value="1"/>
</dbReference>
<keyword evidence="3 11" id="KW-0436">Ligase</keyword>
<gene>
    <name evidence="13" type="primary">gshA</name>
    <name evidence="13" type="ORF">COB11_00590</name>
</gene>
<dbReference type="GO" id="GO:0005524">
    <property type="term" value="F:ATP binding"/>
    <property type="evidence" value="ECO:0007669"/>
    <property type="project" value="UniProtKB-UniRule"/>
</dbReference>